<dbReference type="Gene3D" id="3.40.710.10">
    <property type="entry name" value="DD-peptidase/beta-lactamase superfamily"/>
    <property type="match status" value="1"/>
</dbReference>
<feature type="chain" id="PRO_5030715566" evidence="2">
    <location>
        <begin position="26"/>
        <end position="424"/>
    </location>
</feature>
<dbReference type="AlphaFoldDB" id="A0A7Z0QPS2"/>
<dbReference type="SUPFAM" id="SSF56601">
    <property type="entry name" value="beta-lactamase/transpeptidase-like"/>
    <property type="match status" value="1"/>
</dbReference>
<gene>
    <name evidence="4" type="ORF">H0E82_04015</name>
</gene>
<accession>A0A7Z0QPS2</accession>
<dbReference type="RefSeq" id="WP_180544061.1">
    <property type="nucleotide sequence ID" value="NZ_JACCJZ010000010.1"/>
</dbReference>
<dbReference type="PANTHER" id="PTHR46825">
    <property type="entry name" value="D-ALANYL-D-ALANINE-CARBOXYPEPTIDASE/ENDOPEPTIDASE AMPH"/>
    <property type="match status" value="1"/>
</dbReference>
<comment type="caution">
    <text evidence="4">The sequence shown here is derived from an EMBL/GenBank/DDBJ whole genome shotgun (WGS) entry which is preliminary data.</text>
</comment>
<dbReference type="InterPro" id="IPR050491">
    <property type="entry name" value="AmpC-like"/>
</dbReference>
<feature type="compositionally biased region" description="Polar residues" evidence="1">
    <location>
        <begin position="370"/>
        <end position="381"/>
    </location>
</feature>
<evidence type="ECO:0000313" key="5">
    <source>
        <dbReference type="Proteomes" id="UP000589896"/>
    </source>
</evidence>
<proteinExistence type="predicted"/>
<name>A0A7Z0QPS2_9GAMM</name>
<dbReference type="EMBL" id="JACCJZ010000010">
    <property type="protein sequence ID" value="NYZ61934.1"/>
    <property type="molecule type" value="Genomic_DNA"/>
</dbReference>
<evidence type="ECO:0000256" key="1">
    <source>
        <dbReference type="SAM" id="MobiDB-lite"/>
    </source>
</evidence>
<evidence type="ECO:0000313" key="4">
    <source>
        <dbReference type="EMBL" id="NYZ61934.1"/>
    </source>
</evidence>
<protein>
    <submittedName>
        <fullName evidence="4">Beta-lactamase family protein</fullName>
    </submittedName>
</protein>
<keyword evidence="5" id="KW-1185">Reference proteome</keyword>
<keyword evidence="2" id="KW-0732">Signal</keyword>
<evidence type="ECO:0000256" key="2">
    <source>
        <dbReference type="SAM" id="SignalP"/>
    </source>
</evidence>
<feature type="domain" description="Beta-lactamase-related" evidence="3">
    <location>
        <begin position="28"/>
        <end position="351"/>
    </location>
</feature>
<dbReference type="PANTHER" id="PTHR46825:SF9">
    <property type="entry name" value="BETA-LACTAMASE-RELATED DOMAIN-CONTAINING PROTEIN"/>
    <property type="match status" value="1"/>
</dbReference>
<sequence length="424" mass="44361">MPLIRRFASHALCLGALSLLPSAAAADALPGYCGMVTHAGGAAQARASGHADVAGGRAYTVDTPQPVGSVSKTFIGLALAQLVQAGEIDLDAPVGELLGWPVINPRHPARSVTLRHLATHTSGIYDDEATYASAYVPEGQPVADLGAFLRAYMTADAAGGAPSRFRRWAPGTRYEYSNIGAALAALVVETRTGTAFADHVRARILQPLHMTRSGYPGFVDTYGAQAILYDRGTPVPPYRLVTYPDGGLVSTCADLQRFTVAVIDAYAGKPSALDPAAVALMLAPQWSRSPPGVPDALANHGLFWEHRRSGAIGHTGGDPGLAALLAIEPAHASARVQLTNTALDEDAAAASEFMRNWRALGEDAPASDTGIDTQKQRTGAPSSLRIRGDTVTALSGSGHGIRRATRRVRLSSRHALASSRCPGQ</sequence>
<dbReference type="InterPro" id="IPR012338">
    <property type="entry name" value="Beta-lactam/transpept-like"/>
</dbReference>
<feature type="region of interest" description="Disordered" evidence="1">
    <location>
        <begin position="363"/>
        <end position="383"/>
    </location>
</feature>
<reference evidence="4 5" key="1">
    <citation type="submission" date="2020-07" db="EMBL/GenBank/DDBJ databases">
        <title>isolation of Luteimonas sp. SJ-16.</title>
        <authorList>
            <person name="Huang X.-X."/>
            <person name="Xu L."/>
            <person name="Sun J.-Q."/>
        </authorList>
    </citation>
    <scope>NUCLEOTIDE SEQUENCE [LARGE SCALE GENOMIC DNA]</scope>
    <source>
        <strain evidence="4 5">SJ-16</strain>
    </source>
</reference>
<dbReference type="Proteomes" id="UP000589896">
    <property type="component" value="Unassembled WGS sequence"/>
</dbReference>
<dbReference type="InterPro" id="IPR001466">
    <property type="entry name" value="Beta-lactam-related"/>
</dbReference>
<feature type="signal peptide" evidence="2">
    <location>
        <begin position="1"/>
        <end position="25"/>
    </location>
</feature>
<evidence type="ECO:0000259" key="3">
    <source>
        <dbReference type="Pfam" id="PF00144"/>
    </source>
</evidence>
<organism evidence="4 5">
    <name type="scientific">Luteimonas deserti</name>
    <dbReference type="NCBI Taxonomy" id="2752306"/>
    <lineage>
        <taxon>Bacteria</taxon>
        <taxon>Pseudomonadati</taxon>
        <taxon>Pseudomonadota</taxon>
        <taxon>Gammaproteobacteria</taxon>
        <taxon>Lysobacterales</taxon>
        <taxon>Lysobacteraceae</taxon>
        <taxon>Luteimonas</taxon>
    </lineage>
</organism>
<dbReference type="Pfam" id="PF00144">
    <property type="entry name" value="Beta-lactamase"/>
    <property type="match status" value="1"/>
</dbReference>